<dbReference type="EMBL" id="OU896709">
    <property type="protein sequence ID" value="CAG9819624.1"/>
    <property type="molecule type" value="Genomic_DNA"/>
</dbReference>
<dbReference type="GO" id="GO:0006355">
    <property type="term" value="P:regulation of DNA-templated transcription"/>
    <property type="evidence" value="ECO:0007669"/>
    <property type="project" value="InterPro"/>
</dbReference>
<dbReference type="PROSITE" id="PS51526">
    <property type="entry name" value="RFX_DBD"/>
    <property type="match status" value="1"/>
</dbReference>
<dbReference type="InterPro" id="IPR001606">
    <property type="entry name" value="ARID_dom"/>
</dbReference>
<name>A0A9N9X2Z9_PHACE</name>
<dbReference type="SUPFAM" id="SSF48371">
    <property type="entry name" value="ARM repeat"/>
    <property type="match status" value="1"/>
</dbReference>
<evidence type="ECO:0000313" key="8">
    <source>
        <dbReference type="EMBL" id="CAG9819624.1"/>
    </source>
</evidence>
<keyword evidence="2" id="KW-0805">Transcription regulation</keyword>
<proteinExistence type="predicted"/>
<accession>A0A9N9X2Z9</accession>
<keyword evidence="1" id="KW-0156">Chromatin regulator</keyword>
<keyword evidence="9" id="KW-1185">Reference proteome</keyword>
<dbReference type="PROSITE" id="PS51011">
    <property type="entry name" value="ARID"/>
    <property type="match status" value="1"/>
</dbReference>
<dbReference type="InterPro" id="IPR016024">
    <property type="entry name" value="ARM-type_fold"/>
</dbReference>
<evidence type="ECO:0000256" key="5">
    <source>
        <dbReference type="SAM" id="MobiDB-lite"/>
    </source>
</evidence>
<feature type="region of interest" description="Disordered" evidence="5">
    <location>
        <begin position="1086"/>
        <end position="1115"/>
    </location>
</feature>
<feature type="compositionally biased region" description="Basic and acidic residues" evidence="5">
    <location>
        <begin position="1191"/>
        <end position="1214"/>
    </location>
</feature>
<feature type="compositionally biased region" description="Pro residues" evidence="5">
    <location>
        <begin position="629"/>
        <end position="639"/>
    </location>
</feature>
<evidence type="ECO:0008006" key="10">
    <source>
        <dbReference type="Google" id="ProtNLM"/>
    </source>
</evidence>
<feature type="compositionally biased region" description="Low complexity" evidence="5">
    <location>
        <begin position="1218"/>
        <end position="1248"/>
    </location>
</feature>
<evidence type="ECO:0000256" key="2">
    <source>
        <dbReference type="ARBA" id="ARBA00023015"/>
    </source>
</evidence>
<dbReference type="SMART" id="SM01014">
    <property type="entry name" value="ARID"/>
    <property type="match status" value="1"/>
</dbReference>
<dbReference type="PANTHER" id="PTHR22970:SF14">
    <property type="entry name" value="AT-RICH INTERACTIVE DOMAIN-CONTAINING PROTEIN 2"/>
    <property type="match status" value="1"/>
</dbReference>
<feature type="domain" description="ARID" evidence="6">
    <location>
        <begin position="13"/>
        <end position="105"/>
    </location>
</feature>
<evidence type="ECO:0000259" key="6">
    <source>
        <dbReference type="PROSITE" id="PS51011"/>
    </source>
</evidence>
<dbReference type="Pfam" id="PF02257">
    <property type="entry name" value="RFX_DNA_binding"/>
    <property type="match status" value="1"/>
</dbReference>
<feature type="compositionally biased region" description="Low complexity" evidence="5">
    <location>
        <begin position="1046"/>
        <end position="1058"/>
    </location>
</feature>
<organism evidence="8 9">
    <name type="scientific">Phaedon cochleariae</name>
    <name type="common">Mustard beetle</name>
    <dbReference type="NCBI Taxonomy" id="80249"/>
    <lineage>
        <taxon>Eukaryota</taxon>
        <taxon>Metazoa</taxon>
        <taxon>Ecdysozoa</taxon>
        <taxon>Arthropoda</taxon>
        <taxon>Hexapoda</taxon>
        <taxon>Insecta</taxon>
        <taxon>Pterygota</taxon>
        <taxon>Neoptera</taxon>
        <taxon>Endopterygota</taxon>
        <taxon>Coleoptera</taxon>
        <taxon>Polyphaga</taxon>
        <taxon>Cucujiformia</taxon>
        <taxon>Chrysomeloidea</taxon>
        <taxon>Chrysomelidae</taxon>
        <taxon>Chrysomelinae</taxon>
        <taxon>Chrysomelini</taxon>
        <taxon>Phaedon</taxon>
    </lineage>
</organism>
<dbReference type="InterPro" id="IPR052406">
    <property type="entry name" value="Chromatin_Remodeling_Comp"/>
</dbReference>
<dbReference type="GO" id="GO:0003677">
    <property type="term" value="F:DNA binding"/>
    <property type="evidence" value="ECO:0007669"/>
    <property type="project" value="InterPro"/>
</dbReference>
<feature type="compositionally biased region" description="Low complexity" evidence="5">
    <location>
        <begin position="1272"/>
        <end position="1286"/>
    </location>
</feature>
<keyword evidence="3" id="KW-0804">Transcription</keyword>
<gene>
    <name evidence="8" type="ORF">PHAECO_LOCUS7415</name>
</gene>
<feature type="region of interest" description="Disordered" evidence="5">
    <location>
        <begin position="616"/>
        <end position="641"/>
    </location>
</feature>
<dbReference type="Gene3D" id="1.10.10.10">
    <property type="entry name" value="Winged helix-like DNA-binding domain superfamily/Winged helix DNA-binding domain"/>
    <property type="match status" value="1"/>
</dbReference>
<reference evidence="8" key="1">
    <citation type="submission" date="2022-01" db="EMBL/GenBank/DDBJ databases">
        <authorList>
            <person name="King R."/>
        </authorList>
    </citation>
    <scope>NUCLEOTIDE SEQUENCE</scope>
</reference>
<evidence type="ECO:0000256" key="3">
    <source>
        <dbReference type="ARBA" id="ARBA00023163"/>
    </source>
</evidence>
<protein>
    <recommendedName>
        <fullName evidence="10">AT-rich interactive domain-containing protein 2</fullName>
    </recommendedName>
</protein>
<dbReference type="PANTHER" id="PTHR22970">
    <property type="entry name" value="AT-RICH INTERACTIVE DOMAIN-CONTAINING PROTEIN 2"/>
    <property type="match status" value="1"/>
</dbReference>
<feature type="region of interest" description="Disordered" evidence="5">
    <location>
        <begin position="532"/>
        <end position="572"/>
    </location>
</feature>
<feature type="region of interest" description="Disordered" evidence="5">
    <location>
        <begin position="1191"/>
        <end position="1248"/>
    </location>
</feature>
<dbReference type="InterPro" id="IPR003150">
    <property type="entry name" value="DNA-bd_RFX"/>
</dbReference>
<feature type="compositionally biased region" description="Gly residues" evidence="5">
    <location>
        <begin position="859"/>
        <end position="868"/>
    </location>
</feature>
<evidence type="ECO:0000259" key="7">
    <source>
        <dbReference type="PROSITE" id="PS51526"/>
    </source>
</evidence>
<feature type="region of interest" description="Disordered" evidence="5">
    <location>
        <begin position="1272"/>
        <end position="1303"/>
    </location>
</feature>
<reference evidence="8" key="2">
    <citation type="submission" date="2022-10" db="EMBL/GenBank/DDBJ databases">
        <authorList>
            <consortium name="ENA_rothamsted_submissions"/>
            <consortium name="culmorum"/>
            <person name="King R."/>
        </authorList>
    </citation>
    <scope>NUCLEOTIDE SEQUENCE</scope>
</reference>
<dbReference type="Proteomes" id="UP001153737">
    <property type="component" value="Chromosome 3"/>
</dbReference>
<evidence type="ECO:0000256" key="1">
    <source>
        <dbReference type="ARBA" id="ARBA00022853"/>
    </source>
</evidence>
<feature type="region of interest" description="Disordered" evidence="5">
    <location>
        <begin position="961"/>
        <end position="1058"/>
    </location>
</feature>
<dbReference type="SUPFAM" id="SSF46774">
    <property type="entry name" value="ARID-like"/>
    <property type="match status" value="1"/>
</dbReference>
<keyword evidence="4" id="KW-0539">Nucleus</keyword>
<feature type="region of interest" description="Disordered" evidence="5">
    <location>
        <begin position="830"/>
        <end position="878"/>
    </location>
</feature>
<dbReference type="GO" id="GO:0006325">
    <property type="term" value="P:chromatin organization"/>
    <property type="evidence" value="ECO:0007669"/>
    <property type="project" value="UniProtKB-KW"/>
</dbReference>
<dbReference type="SMART" id="SM00501">
    <property type="entry name" value="BRIGHT"/>
    <property type="match status" value="1"/>
</dbReference>
<evidence type="ECO:0000256" key="4">
    <source>
        <dbReference type="ARBA" id="ARBA00023242"/>
    </source>
</evidence>
<dbReference type="InterPro" id="IPR036431">
    <property type="entry name" value="ARID_dom_sf"/>
</dbReference>
<dbReference type="OrthoDB" id="338531at2759"/>
<dbReference type="InterPro" id="IPR036388">
    <property type="entry name" value="WH-like_DNA-bd_sf"/>
</dbReference>
<feature type="region of interest" description="Disordered" evidence="5">
    <location>
        <begin position="754"/>
        <end position="793"/>
    </location>
</feature>
<feature type="domain" description="RFX-type winged-helix" evidence="7">
    <location>
        <begin position="663"/>
        <end position="741"/>
    </location>
</feature>
<dbReference type="Gene3D" id="1.25.10.10">
    <property type="entry name" value="Leucine-rich Repeat Variant"/>
    <property type="match status" value="1"/>
</dbReference>
<evidence type="ECO:0000313" key="9">
    <source>
        <dbReference type="Proteomes" id="UP001153737"/>
    </source>
</evidence>
<dbReference type="Gene3D" id="1.10.150.60">
    <property type="entry name" value="ARID DNA-binding domain"/>
    <property type="match status" value="1"/>
</dbReference>
<feature type="compositionally biased region" description="Low complexity" evidence="5">
    <location>
        <begin position="616"/>
        <end position="628"/>
    </location>
</feature>
<feature type="region of interest" description="Disordered" evidence="5">
    <location>
        <begin position="1605"/>
        <end position="1632"/>
    </location>
</feature>
<feature type="compositionally biased region" description="Polar residues" evidence="5">
    <location>
        <begin position="1104"/>
        <end position="1113"/>
    </location>
</feature>
<sequence>MAKILGKDQSTYLKERDAFLRDLQHFHEIRGTPFKRPPTLGGKEVDLYLLYNLVISQGGWLRVNNKNSWSEILPSLNLPISCVNGSIGLKQTYLRYLDRWEKVHFLHEEADRGSDDDEESRHKRWSAKALHSVPYTYNYAQHNINETNREYHHLSTNLYKSSDYDRLALSLISPLPNEQDFAINVCTLLSNDGKHTLKLDKHPRLVDFLLGHAGIFNHASLRRIFTHYYRDVRKRPTHSFWKDMLASPEFLDLADEEKFQPKAEEPSKPLLIGDGIDPALLALQTPMDIEENRVNRVDSDSDCELDEAENNNCDSFKLKLREEDGDLFCLRRSLGTQDYTGQRVLQIATILRNLSFIEENVPVLVKNSSFLRFMLLCSSSRWNVLRNLGTDMLSNMSADFLVKELNSDILTSSLIEIVTRGLDSEDRACCLSSLEVLNKLSQNERNEDVMLRSLQFRVYKSVCSFLTIHDVMLLIYTLECLYSLSSLGERACNFIVNNHGVIDTLVSLVTVEGKSYGPKACIGMKLVETLPSSGQTQSQGQQQGGSVPVTTSGGTAGTSVANSPPSALTTMTSTTAASTPIVSSVATASARVVVAPGTPVRPVAIVPQRLIPITPTSTTTTTTLTAPATAPPPAPPTAPMTPQQLIQQQHAHQQAIQENEHFALAWLRATYEPSADGRVDHQELYRHYMGSCAKIGRRGVISPLHFPRCVRSIFGGTVGPNPMKPANPNDPQFYDGIKVRDHPLVITLPASCTALNSSPPSPSPTLPKTLAKGQQARRKSAQQALKAPPTCGAASAHGLAGGLATAHGLAGSLASAQGATTGLAPAPLEVDSEVGVGSPSSPILKAQLSAPPKPRDGAGSPGEAGGGDAKSQASSHPHLSQALLGANAATAPATTNATPACQVSGAGKDNHSGSGQTSSTSLIKSLLATKVNDCMSSVSMRTASDCQSVAQVAARQQRLLAQQTAPTSEASQQKKEPPKVSRMNGVRQLFVDNEVGDPSVSSTTQFTSLTKGKKEPPQPPPPPLAPLSNNAKGGKTQRIDNEDSDSIGNNSLASSSGLGTIGIGGVSSTEDGDNSLTSFEGLLNGIPNIDNPLNEDSNSKDYVKSSSETSTNKPLRLADLLEKKFEKGPPLLNGTLGKESKSVDLVENHIEKALNRDGGGHAGVKAVEEEEVIEIKEEVIEIKEEVIEIKEEPLEKPSLKRSASDDLMEVEPKKPLLSTVNGSTTAAAASTDPPDSSSSNSEEGPSTVSTAAAKLFADIAADILEDEDEEQLLQQDGGQGQYQQPQQQPPPQQQQIIVDHGGQHRQIIVSQPQMQGGGQVVITTGTPMKTQMGQTVIVQNSSTAQQRPVMLQQANAGQFLLSQGPQGQMQLVASSQPGQYVLQTGPGGQNAGQYVLQTGPGGQNAGQYVLQTGSHGGQNAYMVAQPQTAVVHGQQQTVLVAQTQQGGAPGKTIIILQQQTGGQATHHQKVVVTPQGQQMVVTQVPRPIVHTSSVSNSVTTLGKTVKTMSASATNGVGESKHDEAAAKFKVVRDLTTAYVCEWGDCLTEKKFRSANEVFMHACATHCPSGSEEITCQWDRCDNMKRKRFSLMTHLQDKHCTTEAMKQSLARRKKAAQGAKVETPAPSTSNSHPGYAPDAALHAIKRHALEFVNPKELQMKTAKAGSIGLAAIALRPGPSPATDQDDNEGPVTKSIRLTASLILRNLVIYSSHCKRYLKSYESHLANVALSNVESSRTIAQVLYDMNDGTTHR</sequence>
<feature type="compositionally biased region" description="Polar residues" evidence="5">
    <location>
        <begin position="999"/>
        <end position="1010"/>
    </location>
</feature>
<dbReference type="Pfam" id="PF01388">
    <property type="entry name" value="ARID"/>
    <property type="match status" value="1"/>
</dbReference>
<dbReference type="InterPro" id="IPR011989">
    <property type="entry name" value="ARM-like"/>
</dbReference>